<gene>
    <name evidence="1" type="ORF">MUK42_32994</name>
</gene>
<dbReference type="Proteomes" id="UP001055439">
    <property type="component" value="Chromosome 2"/>
</dbReference>
<sequence length="56" mass="6530">MSEEDDILLEYVRLNDPRDWTSIRSKGLLPLPGKTWRLRCVNKLKPNLKTGCKFSP</sequence>
<dbReference type="InterPro" id="IPR001005">
    <property type="entry name" value="SANT/Myb"/>
</dbReference>
<dbReference type="InterPro" id="IPR009057">
    <property type="entry name" value="Homeodomain-like_sf"/>
</dbReference>
<dbReference type="PANTHER" id="PTHR47996:SF3">
    <property type="entry name" value="TRANSCRIPTION FACTOR DUO1"/>
    <property type="match status" value="1"/>
</dbReference>
<organism evidence="1 2">
    <name type="scientific">Musa troglodytarum</name>
    <name type="common">fe'i banana</name>
    <dbReference type="NCBI Taxonomy" id="320322"/>
    <lineage>
        <taxon>Eukaryota</taxon>
        <taxon>Viridiplantae</taxon>
        <taxon>Streptophyta</taxon>
        <taxon>Embryophyta</taxon>
        <taxon>Tracheophyta</taxon>
        <taxon>Spermatophyta</taxon>
        <taxon>Magnoliopsida</taxon>
        <taxon>Liliopsida</taxon>
        <taxon>Zingiberales</taxon>
        <taxon>Musaceae</taxon>
        <taxon>Musa</taxon>
    </lineage>
</organism>
<dbReference type="AlphaFoldDB" id="A0A9E7JML7"/>
<accession>A0A9E7JML7</accession>
<proteinExistence type="predicted"/>
<dbReference type="EMBL" id="CP097504">
    <property type="protein sequence ID" value="URD86625.1"/>
    <property type="molecule type" value="Genomic_DNA"/>
</dbReference>
<keyword evidence="2" id="KW-1185">Reference proteome</keyword>
<evidence type="ECO:0000313" key="2">
    <source>
        <dbReference type="Proteomes" id="UP001055439"/>
    </source>
</evidence>
<dbReference type="Gene3D" id="1.10.10.60">
    <property type="entry name" value="Homeodomain-like"/>
    <property type="match status" value="1"/>
</dbReference>
<evidence type="ECO:0000313" key="1">
    <source>
        <dbReference type="EMBL" id="URD86625.1"/>
    </source>
</evidence>
<dbReference type="PANTHER" id="PTHR47996">
    <property type="entry name" value="TRANSCRIPTION FACTOR DUO1"/>
    <property type="match status" value="1"/>
</dbReference>
<dbReference type="InterPro" id="IPR053106">
    <property type="entry name" value="Plant_Male-Germline_Reg_TFs"/>
</dbReference>
<reference evidence="1" key="1">
    <citation type="submission" date="2022-05" db="EMBL/GenBank/DDBJ databases">
        <title>The Musa troglodytarum L. genome provides insights into the mechanism of non-climacteric behaviour and enrichment of carotenoids.</title>
        <authorList>
            <person name="Wang J."/>
        </authorList>
    </citation>
    <scope>NUCLEOTIDE SEQUENCE</scope>
    <source>
        <tissue evidence="1">Leaf</tissue>
    </source>
</reference>
<protein>
    <submittedName>
        <fullName evidence="1">Uncharacterized protein</fullName>
    </submittedName>
</protein>
<dbReference type="CDD" id="cd00167">
    <property type="entry name" value="SANT"/>
    <property type="match status" value="1"/>
</dbReference>
<dbReference type="SUPFAM" id="SSF46689">
    <property type="entry name" value="Homeodomain-like"/>
    <property type="match status" value="1"/>
</dbReference>
<name>A0A9E7JML7_9LILI</name>